<keyword evidence="6" id="KW-1185">Reference proteome</keyword>
<keyword evidence="1" id="KW-0808">Transferase</keyword>
<organism evidence="5 6">
    <name type="scientific">Rhodoferax saidenbachensis</name>
    <dbReference type="NCBI Taxonomy" id="1484693"/>
    <lineage>
        <taxon>Bacteria</taxon>
        <taxon>Pseudomonadati</taxon>
        <taxon>Pseudomonadota</taxon>
        <taxon>Betaproteobacteria</taxon>
        <taxon>Burkholderiales</taxon>
        <taxon>Comamonadaceae</taxon>
        <taxon>Rhodoferax</taxon>
    </lineage>
</organism>
<keyword evidence="3" id="KW-0460">Magnesium</keyword>
<proteinExistence type="predicted"/>
<dbReference type="Pfam" id="PF12804">
    <property type="entry name" value="NTP_transf_3"/>
    <property type="match status" value="1"/>
</dbReference>
<keyword evidence="5" id="KW-0418">Kinase</keyword>
<reference evidence="5 6" key="1">
    <citation type="submission" date="2023-07" db="EMBL/GenBank/DDBJ databases">
        <title>Sorghum-associated microbial communities from plants grown in Nebraska, USA.</title>
        <authorList>
            <person name="Schachtman D."/>
        </authorList>
    </citation>
    <scope>NUCLEOTIDE SEQUENCE [LARGE SCALE GENOMIC DNA]</scope>
    <source>
        <strain evidence="5 6">BE308</strain>
    </source>
</reference>
<evidence type="ECO:0000313" key="6">
    <source>
        <dbReference type="Proteomes" id="UP001268089"/>
    </source>
</evidence>
<evidence type="ECO:0000256" key="2">
    <source>
        <dbReference type="ARBA" id="ARBA00022695"/>
    </source>
</evidence>
<dbReference type="InterPro" id="IPR050065">
    <property type="entry name" value="GlmU-like"/>
</dbReference>
<dbReference type="InterPro" id="IPR025877">
    <property type="entry name" value="MobA-like_NTP_Trfase"/>
</dbReference>
<dbReference type="Proteomes" id="UP001268089">
    <property type="component" value="Unassembled WGS sequence"/>
</dbReference>
<dbReference type="PANTHER" id="PTHR43584:SF8">
    <property type="entry name" value="N-ACETYLMURAMATE ALPHA-1-PHOSPHATE URIDYLYLTRANSFERASE"/>
    <property type="match status" value="1"/>
</dbReference>
<evidence type="ECO:0000313" key="5">
    <source>
        <dbReference type="EMBL" id="MDR7306045.1"/>
    </source>
</evidence>
<sequence>MRLIVLAAGQGTRLRPLTDDRPKCLVELGGRPLLEWQIATAREAGIDDIVVIGGYKIDHLKKYDVKIIENPKFATTNMVRTLFCAQNLFEGGFIMSYGDIVYSPAVLKHVLADEHAIAVTVDKQWRSYWERRLEDPLSDAETLKIDVQGNLFEVGQKPQSYADVQAQYIGLVAFREAGVKQLNATYANVLAEDAVGKNPFGGKRNLDMLYMTDLLQGMIKNGVPLHALPIDGGWVEVDSVSDLTLAEKLLTEGRLG</sequence>
<comment type="caution">
    <text evidence="5">The sequence shown here is derived from an EMBL/GenBank/DDBJ whole genome shotgun (WGS) entry which is preliminary data.</text>
</comment>
<evidence type="ECO:0000256" key="1">
    <source>
        <dbReference type="ARBA" id="ARBA00022679"/>
    </source>
</evidence>
<name>A0ABU1ZKH2_9BURK</name>
<evidence type="ECO:0000259" key="4">
    <source>
        <dbReference type="Pfam" id="PF12804"/>
    </source>
</evidence>
<gene>
    <name evidence="5" type="ORF">J2X15_001323</name>
</gene>
<evidence type="ECO:0000256" key="3">
    <source>
        <dbReference type="ARBA" id="ARBA00022842"/>
    </source>
</evidence>
<dbReference type="InterPro" id="IPR029044">
    <property type="entry name" value="Nucleotide-diphossugar_trans"/>
</dbReference>
<keyword evidence="2" id="KW-0548">Nucleotidyltransferase</keyword>
<accession>A0ABU1ZKH2</accession>
<feature type="domain" description="MobA-like NTP transferase" evidence="4">
    <location>
        <begin position="4"/>
        <end position="123"/>
    </location>
</feature>
<dbReference type="SUPFAM" id="SSF53448">
    <property type="entry name" value="Nucleotide-diphospho-sugar transferases"/>
    <property type="match status" value="1"/>
</dbReference>
<dbReference type="Gene3D" id="3.90.550.10">
    <property type="entry name" value="Spore Coat Polysaccharide Biosynthesis Protein SpsA, Chain A"/>
    <property type="match status" value="1"/>
</dbReference>
<dbReference type="PANTHER" id="PTHR43584">
    <property type="entry name" value="NUCLEOTIDYL TRANSFERASE"/>
    <property type="match status" value="1"/>
</dbReference>
<dbReference type="GO" id="GO:0016301">
    <property type="term" value="F:kinase activity"/>
    <property type="evidence" value="ECO:0007669"/>
    <property type="project" value="UniProtKB-KW"/>
</dbReference>
<dbReference type="CDD" id="cd02523">
    <property type="entry name" value="PC_cytidylyltransferase"/>
    <property type="match status" value="1"/>
</dbReference>
<protein>
    <submittedName>
        <fullName evidence="5">Choline kinase</fullName>
    </submittedName>
</protein>
<dbReference type="EMBL" id="JAVDXO010000002">
    <property type="protein sequence ID" value="MDR7306045.1"/>
    <property type="molecule type" value="Genomic_DNA"/>
</dbReference>